<keyword evidence="2" id="KW-0479">Metal-binding</keyword>
<dbReference type="InterPro" id="IPR001041">
    <property type="entry name" value="2Fe-2S_ferredoxin-type"/>
</dbReference>
<organism evidence="6 7">
    <name type="scientific">Gordonia polyisoprenivorans</name>
    <dbReference type="NCBI Taxonomy" id="84595"/>
    <lineage>
        <taxon>Bacteria</taxon>
        <taxon>Bacillati</taxon>
        <taxon>Actinomycetota</taxon>
        <taxon>Actinomycetes</taxon>
        <taxon>Mycobacteriales</taxon>
        <taxon>Gordoniaceae</taxon>
        <taxon>Gordonia</taxon>
    </lineage>
</organism>
<keyword evidence="3" id="KW-0411">Iron-sulfur</keyword>
<dbReference type="EMBL" id="JAAXPC010000012">
    <property type="protein sequence ID" value="NKY03821.1"/>
    <property type="molecule type" value="Genomic_DNA"/>
</dbReference>
<proteinExistence type="predicted"/>
<dbReference type="Pfam" id="PF00970">
    <property type="entry name" value="FAD_binding_6"/>
    <property type="match status" value="1"/>
</dbReference>
<dbReference type="InterPro" id="IPR036010">
    <property type="entry name" value="2Fe-2S_ferredoxin-like_sf"/>
</dbReference>
<comment type="caution">
    <text evidence="6">The sequence shown here is derived from an EMBL/GenBank/DDBJ whole genome shotgun (WGS) entry which is preliminary data.</text>
</comment>
<dbReference type="Gene3D" id="2.40.30.10">
    <property type="entry name" value="Translation factors"/>
    <property type="match status" value="1"/>
</dbReference>
<evidence type="ECO:0000313" key="6">
    <source>
        <dbReference type="EMBL" id="NKY03821.1"/>
    </source>
</evidence>
<dbReference type="Gene3D" id="3.40.50.80">
    <property type="entry name" value="Nucleotide-binding domain of ferredoxin-NADP reductase (FNR) module"/>
    <property type="match status" value="1"/>
</dbReference>
<dbReference type="PROSITE" id="PS00197">
    <property type="entry name" value="2FE2S_FER_1"/>
    <property type="match status" value="1"/>
</dbReference>
<comment type="cofactor">
    <cofactor evidence="1">
        <name>FAD</name>
        <dbReference type="ChEBI" id="CHEBI:57692"/>
    </cofactor>
</comment>
<dbReference type="GO" id="GO:0051537">
    <property type="term" value="F:2 iron, 2 sulfur cluster binding"/>
    <property type="evidence" value="ECO:0007669"/>
    <property type="project" value="UniProtKB-KW"/>
</dbReference>
<dbReference type="SUPFAM" id="SSF52343">
    <property type="entry name" value="Ferredoxin reductase-like, C-terminal NADP-linked domain"/>
    <property type="match status" value="1"/>
</dbReference>
<dbReference type="GO" id="GO:0016491">
    <property type="term" value="F:oxidoreductase activity"/>
    <property type="evidence" value="ECO:0007669"/>
    <property type="project" value="InterPro"/>
</dbReference>
<dbReference type="CDD" id="cd06187">
    <property type="entry name" value="O2ase_reductase_like"/>
    <property type="match status" value="1"/>
</dbReference>
<protein>
    <submittedName>
        <fullName evidence="6">2Fe-2S iron-sulfur cluster binding domain-containing protein</fullName>
    </submittedName>
</protein>
<accession>A0A846WTV6</accession>
<dbReference type="Pfam" id="PF00175">
    <property type="entry name" value="NAD_binding_1"/>
    <property type="match status" value="1"/>
</dbReference>
<dbReference type="InterPro" id="IPR017927">
    <property type="entry name" value="FAD-bd_FR_type"/>
</dbReference>
<dbReference type="SUPFAM" id="SSF54292">
    <property type="entry name" value="2Fe-2S ferredoxin-like"/>
    <property type="match status" value="1"/>
</dbReference>
<evidence type="ECO:0000259" key="4">
    <source>
        <dbReference type="PROSITE" id="PS51085"/>
    </source>
</evidence>
<dbReference type="PANTHER" id="PTHR47354">
    <property type="entry name" value="NADH OXIDOREDUCTASE HCR"/>
    <property type="match status" value="1"/>
</dbReference>
<evidence type="ECO:0000256" key="2">
    <source>
        <dbReference type="ARBA" id="ARBA00022714"/>
    </source>
</evidence>
<feature type="domain" description="FAD-binding FR-type" evidence="5">
    <location>
        <begin position="111"/>
        <end position="211"/>
    </location>
</feature>
<evidence type="ECO:0000313" key="7">
    <source>
        <dbReference type="Proteomes" id="UP000563898"/>
    </source>
</evidence>
<dbReference type="CDD" id="cd00207">
    <property type="entry name" value="fer2"/>
    <property type="match status" value="1"/>
</dbReference>
<dbReference type="InterPro" id="IPR050415">
    <property type="entry name" value="MRET"/>
</dbReference>
<name>A0A846WTV6_9ACTN</name>
<feature type="domain" description="2Fe-2S ferredoxin-type" evidence="4">
    <location>
        <begin position="12"/>
        <end position="105"/>
    </location>
</feature>
<reference evidence="6 7" key="1">
    <citation type="submission" date="2020-04" db="EMBL/GenBank/DDBJ databases">
        <title>MicrobeNet Type strains.</title>
        <authorList>
            <person name="Nicholson A.C."/>
        </authorList>
    </citation>
    <scope>NUCLEOTIDE SEQUENCE [LARGE SCALE GENOMIC DNA]</scope>
    <source>
        <strain evidence="6 7">ATCC BAA-14</strain>
    </source>
</reference>
<dbReference type="Pfam" id="PF00111">
    <property type="entry name" value="Fer2"/>
    <property type="match status" value="1"/>
</dbReference>
<evidence type="ECO:0000259" key="5">
    <source>
        <dbReference type="PROSITE" id="PS51384"/>
    </source>
</evidence>
<gene>
    <name evidence="6" type="ORF">HGA05_19815</name>
</gene>
<dbReference type="InterPro" id="IPR001433">
    <property type="entry name" value="OxRdtase_FAD/NAD-bd"/>
</dbReference>
<dbReference type="InterPro" id="IPR006058">
    <property type="entry name" value="2Fe2S_fd_BS"/>
</dbReference>
<sequence>MAVSDTTGSQAHRVDVVGAASASVTCAEDQPLLDAFLRNGVYLPNSCNQGTCGTCKVRLCSGTVDAPEVPETVLGADDQARGFVLACQSRPRSDTTIEVEAPEQTGPRHRLRDVVGTVHGIETVAHDTVTVLVDIDEPLDFSAGQYMEIAVPGTGEWRQYSMANPPASASRLEFQIRRVPGGVATDGWIFGGLDVGHELEMRGPWGDFAYEPGADEPETPMLLLAGGTGLAPLTSIAVQALTDDPDREIHLYHGVRHEADLYHQQFWREVAERHRGLTYVPCLSRSEWDGRTGYVGDAVLDDFASLRGYVAYLCGPPAMVDAGVKACKRRRMPARNIRREKYTPSGLVPAGLSA</sequence>
<dbReference type="InterPro" id="IPR012675">
    <property type="entry name" value="Beta-grasp_dom_sf"/>
</dbReference>
<dbReference type="PRINTS" id="PR00410">
    <property type="entry name" value="PHEHYDRXLASE"/>
</dbReference>
<dbReference type="PROSITE" id="PS51085">
    <property type="entry name" value="2FE2S_FER_2"/>
    <property type="match status" value="1"/>
</dbReference>
<dbReference type="InterPro" id="IPR017938">
    <property type="entry name" value="Riboflavin_synthase-like_b-brl"/>
</dbReference>
<keyword evidence="2" id="KW-0001">2Fe-2S</keyword>
<dbReference type="PANTHER" id="PTHR47354:SF5">
    <property type="entry name" value="PROTEIN RFBI"/>
    <property type="match status" value="1"/>
</dbReference>
<evidence type="ECO:0000256" key="1">
    <source>
        <dbReference type="ARBA" id="ARBA00001974"/>
    </source>
</evidence>
<dbReference type="RefSeq" id="WP_006367699.1">
    <property type="nucleotide sequence ID" value="NZ_JAAXPC010000012.1"/>
</dbReference>
<dbReference type="Proteomes" id="UP000563898">
    <property type="component" value="Unassembled WGS sequence"/>
</dbReference>
<keyword evidence="2" id="KW-0408">Iron</keyword>
<dbReference type="AlphaFoldDB" id="A0A846WTV6"/>
<evidence type="ECO:0000256" key="3">
    <source>
        <dbReference type="ARBA" id="ARBA00023014"/>
    </source>
</evidence>
<dbReference type="InterPro" id="IPR008333">
    <property type="entry name" value="Cbr1-like_FAD-bd_dom"/>
</dbReference>
<dbReference type="SUPFAM" id="SSF63380">
    <property type="entry name" value="Riboflavin synthase domain-like"/>
    <property type="match status" value="1"/>
</dbReference>
<dbReference type="InterPro" id="IPR039261">
    <property type="entry name" value="FNR_nucleotide-bd"/>
</dbReference>
<dbReference type="PROSITE" id="PS51384">
    <property type="entry name" value="FAD_FR"/>
    <property type="match status" value="1"/>
</dbReference>
<dbReference type="Gene3D" id="3.10.20.30">
    <property type="match status" value="1"/>
</dbReference>